<evidence type="ECO:0000313" key="8">
    <source>
        <dbReference type="EMBL" id="GAA4456131.1"/>
    </source>
</evidence>
<keyword evidence="3 6" id="KW-0032">Aminotransferase</keyword>
<comment type="cofactor">
    <cofactor evidence="1 6">
        <name>pyridoxal 5'-phosphate</name>
        <dbReference type="ChEBI" id="CHEBI:597326"/>
    </cofactor>
</comment>
<dbReference type="InterPro" id="IPR004839">
    <property type="entry name" value="Aminotransferase_I/II_large"/>
</dbReference>
<dbReference type="InterPro" id="IPR015424">
    <property type="entry name" value="PyrdxlP-dep_Trfase"/>
</dbReference>
<dbReference type="PANTHER" id="PTHR46383">
    <property type="entry name" value="ASPARTATE AMINOTRANSFERASE"/>
    <property type="match status" value="1"/>
</dbReference>
<comment type="similarity">
    <text evidence="2 6">Belongs to the class-I pyridoxal-phosphate-dependent aminotransferase family.</text>
</comment>
<organism evidence="8 9">
    <name type="scientific">Rurimicrobium arvi</name>
    <dbReference type="NCBI Taxonomy" id="2049916"/>
    <lineage>
        <taxon>Bacteria</taxon>
        <taxon>Pseudomonadati</taxon>
        <taxon>Bacteroidota</taxon>
        <taxon>Chitinophagia</taxon>
        <taxon>Chitinophagales</taxon>
        <taxon>Chitinophagaceae</taxon>
        <taxon>Rurimicrobium</taxon>
    </lineage>
</organism>
<evidence type="ECO:0000256" key="3">
    <source>
        <dbReference type="ARBA" id="ARBA00022576"/>
    </source>
</evidence>
<dbReference type="Gene3D" id="3.90.1150.10">
    <property type="entry name" value="Aspartate Aminotransferase, domain 1"/>
    <property type="match status" value="1"/>
</dbReference>
<dbReference type="EC" id="2.6.1.-" evidence="6"/>
<keyword evidence="9" id="KW-1185">Reference proteome</keyword>
<evidence type="ECO:0000256" key="2">
    <source>
        <dbReference type="ARBA" id="ARBA00007441"/>
    </source>
</evidence>
<name>A0ABP8MY50_9BACT</name>
<evidence type="ECO:0000256" key="1">
    <source>
        <dbReference type="ARBA" id="ARBA00001933"/>
    </source>
</evidence>
<evidence type="ECO:0000313" key="9">
    <source>
        <dbReference type="Proteomes" id="UP001501410"/>
    </source>
</evidence>
<dbReference type="GO" id="GO:0008483">
    <property type="term" value="F:transaminase activity"/>
    <property type="evidence" value="ECO:0007669"/>
    <property type="project" value="UniProtKB-KW"/>
</dbReference>
<keyword evidence="4 6" id="KW-0808">Transferase</keyword>
<evidence type="ECO:0000256" key="5">
    <source>
        <dbReference type="ARBA" id="ARBA00022898"/>
    </source>
</evidence>
<evidence type="ECO:0000256" key="6">
    <source>
        <dbReference type="RuleBase" id="RU000481"/>
    </source>
</evidence>
<dbReference type="CDD" id="cd00609">
    <property type="entry name" value="AAT_like"/>
    <property type="match status" value="1"/>
</dbReference>
<gene>
    <name evidence="8" type="ORF">GCM10023092_20940</name>
</gene>
<dbReference type="SUPFAM" id="SSF53383">
    <property type="entry name" value="PLP-dependent transferases"/>
    <property type="match status" value="1"/>
</dbReference>
<evidence type="ECO:0000256" key="4">
    <source>
        <dbReference type="ARBA" id="ARBA00022679"/>
    </source>
</evidence>
<dbReference type="Pfam" id="PF00155">
    <property type="entry name" value="Aminotran_1_2"/>
    <property type="match status" value="1"/>
</dbReference>
<dbReference type="InterPro" id="IPR015421">
    <property type="entry name" value="PyrdxlP-dep_Trfase_major"/>
</dbReference>
<dbReference type="InterPro" id="IPR050596">
    <property type="entry name" value="AspAT/PAT-like"/>
</dbReference>
<protein>
    <recommendedName>
        <fullName evidence="6">Aminotransferase</fullName>
        <ecNumber evidence="6">2.6.1.-</ecNumber>
    </recommendedName>
</protein>
<comment type="caution">
    <text evidence="8">The sequence shown here is derived from an EMBL/GenBank/DDBJ whole genome shotgun (WGS) entry which is preliminary data.</text>
</comment>
<dbReference type="PROSITE" id="PS00105">
    <property type="entry name" value="AA_TRANSFER_CLASS_1"/>
    <property type="match status" value="1"/>
</dbReference>
<dbReference type="Proteomes" id="UP001501410">
    <property type="component" value="Unassembled WGS sequence"/>
</dbReference>
<feature type="domain" description="Aminotransferase class I/classII large" evidence="7">
    <location>
        <begin position="31"/>
        <end position="388"/>
    </location>
</feature>
<dbReference type="InterPro" id="IPR015422">
    <property type="entry name" value="PyrdxlP-dep_Trfase_small"/>
</dbReference>
<proteinExistence type="inferred from homology"/>
<keyword evidence="5" id="KW-0663">Pyridoxal phosphate</keyword>
<dbReference type="InterPro" id="IPR004838">
    <property type="entry name" value="NHTrfase_class1_PyrdxlP-BS"/>
</dbReference>
<sequence length="396" mass="43597">MQLAQRLDRISEPQTIKMAKLSRELKAQGMDVIDLSLGEPDFRTPAHICAAAEKAIEAGYTKYTPVAGIPELRNAVCTKLKNDNQLEYTPDQIVVSTGAKQSLANAILALIDPGEEAIIPTPYWVTYGAQVSFAEGVPVYVPCGIENDYKISPEQLEAAITDKTRLFIFSSPCNPTGSVYTREELQALVSVFEKHPHIYIISDEIYEYINYTGKHESIAQFDTIKDRVVLVNGFSKGYAMTGWRLGYIAARKEIAAACEKIQSQFTSGTNSIAQRAAVAALLEDNTPSMDMVKAFRERKDYVIRSLAKIPGIRINNPSGAFYAFPDISAFLGKKDGEDVMNTSEDIAMFLLHKGLVTVVDGAAFGSPNNIRISFATSMDNLIEAIKRIEYALGLLQ</sequence>
<dbReference type="Gene3D" id="3.40.640.10">
    <property type="entry name" value="Type I PLP-dependent aspartate aminotransferase-like (Major domain)"/>
    <property type="match status" value="1"/>
</dbReference>
<accession>A0ABP8MY50</accession>
<reference evidence="9" key="1">
    <citation type="journal article" date="2019" name="Int. J. Syst. Evol. Microbiol.">
        <title>The Global Catalogue of Microorganisms (GCM) 10K type strain sequencing project: providing services to taxonomists for standard genome sequencing and annotation.</title>
        <authorList>
            <consortium name="The Broad Institute Genomics Platform"/>
            <consortium name="The Broad Institute Genome Sequencing Center for Infectious Disease"/>
            <person name="Wu L."/>
            <person name="Ma J."/>
        </authorList>
    </citation>
    <scope>NUCLEOTIDE SEQUENCE [LARGE SCALE GENOMIC DNA]</scope>
    <source>
        <strain evidence="9">JCM 31921</strain>
    </source>
</reference>
<dbReference type="EMBL" id="BAABEZ010000022">
    <property type="protein sequence ID" value="GAA4456131.1"/>
    <property type="molecule type" value="Genomic_DNA"/>
</dbReference>
<evidence type="ECO:0000259" key="7">
    <source>
        <dbReference type="Pfam" id="PF00155"/>
    </source>
</evidence>
<dbReference type="PANTHER" id="PTHR46383:SF1">
    <property type="entry name" value="ASPARTATE AMINOTRANSFERASE"/>
    <property type="match status" value="1"/>
</dbReference>